<dbReference type="PANTHER" id="PTHR47074">
    <property type="entry name" value="BNAC02G40300D PROTEIN"/>
    <property type="match status" value="1"/>
</dbReference>
<dbReference type="PANTHER" id="PTHR47074:SF48">
    <property type="entry name" value="POLYNUCLEOTIDYL TRANSFERASE, RIBONUCLEASE H-LIKE SUPERFAMILY PROTEIN"/>
    <property type="match status" value="1"/>
</dbReference>
<name>A0A922J4K7_CARIL</name>
<dbReference type="GO" id="GO:0004523">
    <property type="term" value="F:RNA-DNA hybrid ribonuclease activity"/>
    <property type="evidence" value="ECO:0007669"/>
    <property type="project" value="InterPro"/>
</dbReference>
<comment type="caution">
    <text evidence="2">The sequence shown here is derived from an EMBL/GenBank/DDBJ whole genome shotgun (WGS) entry which is preliminary data.</text>
</comment>
<dbReference type="CDD" id="cd06222">
    <property type="entry name" value="RNase_H_like"/>
    <property type="match status" value="1"/>
</dbReference>
<evidence type="ECO:0000259" key="1">
    <source>
        <dbReference type="Pfam" id="PF13456"/>
    </source>
</evidence>
<sequence length="241" mass="27005">MSHMLQGRGVYHPCSMELQFCNGCVVSGPISFQKSSLREVNFKDLYEHISEQCDQKLIEMFSVIARNIWLRRKKLLFEGSFLHPNLVLKQASQSLQEFKTVQIGKVHATQVASIHPSVWIPPPTNCVKINWDAAVNVPQDRVGIGLVARDHEGSILIVILEGDALQIVNGINHHAERWDRVGMVLLDTRVLLSSLAQWKVSFVRRGGNQVAHDLAKESLELAENSVVLVTRPPCNHVPSLP</sequence>
<dbReference type="Proteomes" id="UP000811246">
    <property type="component" value="Chromosome 10"/>
</dbReference>
<dbReference type="EMBL" id="CM031834">
    <property type="protein sequence ID" value="KAG6691944.1"/>
    <property type="molecule type" value="Genomic_DNA"/>
</dbReference>
<evidence type="ECO:0000313" key="3">
    <source>
        <dbReference type="Proteomes" id="UP000811246"/>
    </source>
</evidence>
<dbReference type="GO" id="GO:0003676">
    <property type="term" value="F:nucleic acid binding"/>
    <property type="evidence" value="ECO:0007669"/>
    <property type="project" value="InterPro"/>
</dbReference>
<dbReference type="Pfam" id="PF13456">
    <property type="entry name" value="RVT_3"/>
    <property type="match status" value="1"/>
</dbReference>
<protein>
    <recommendedName>
        <fullName evidence="1">RNase H type-1 domain-containing protein</fullName>
    </recommendedName>
</protein>
<dbReference type="AlphaFoldDB" id="A0A922J4K7"/>
<organism evidence="2 3">
    <name type="scientific">Carya illinoinensis</name>
    <name type="common">Pecan</name>
    <dbReference type="NCBI Taxonomy" id="32201"/>
    <lineage>
        <taxon>Eukaryota</taxon>
        <taxon>Viridiplantae</taxon>
        <taxon>Streptophyta</taxon>
        <taxon>Embryophyta</taxon>
        <taxon>Tracheophyta</taxon>
        <taxon>Spermatophyta</taxon>
        <taxon>Magnoliopsida</taxon>
        <taxon>eudicotyledons</taxon>
        <taxon>Gunneridae</taxon>
        <taxon>Pentapetalae</taxon>
        <taxon>rosids</taxon>
        <taxon>fabids</taxon>
        <taxon>Fagales</taxon>
        <taxon>Juglandaceae</taxon>
        <taxon>Carya</taxon>
    </lineage>
</organism>
<proteinExistence type="predicted"/>
<dbReference type="InterPro" id="IPR052929">
    <property type="entry name" value="RNase_H-like_EbsB-rel"/>
</dbReference>
<reference evidence="2" key="1">
    <citation type="submission" date="2021-01" db="EMBL/GenBank/DDBJ databases">
        <authorList>
            <person name="Lovell J.T."/>
            <person name="Bentley N."/>
            <person name="Bhattarai G."/>
            <person name="Jenkins J.W."/>
            <person name="Sreedasyam A."/>
            <person name="Alarcon Y."/>
            <person name="Bock C."/>
            <person name="Boston L."/>
            <person name="Carlson J."/>
            <person name="Cervantes K."/>
            <person name="Clermont K."/>
            <person name="Krom N."/>
            <person name="Kubenka K."/>
            <person name="Mamidi S."/>
            <person name="Mattison C."/>
            <person name="Monteros M."/>
            <person name="Pisani C."/>
            <person name="Plott C."/>
            <person name="Rajasekar S."/>
            <person name="Rhein H.S."/>
            <person name="Rohla C."/>
            <person name="Song M."/>
            <person name="Hilaire R.S."/>
            <person name="Shu S."/>
            <person name="Wells L."/>
            <person name="Wang X."/>
            <person name="Webber J."/>
            <person name="Heerema R.J."/>
            <person name="Klein P."/>
            <person name="Conner P."/>
            <person name="Grauke L."/>
            <person name="Grimwood J."/>
            <person name="Schmutz J."/>
            <person name="Randall J.J."/>
        </authorList>
    </citation>
    <scope>NUCLEOTIDE SEQUENCE</scope>
    <source>
        <tissue evidence="2">Leaf</tissue>
    </source>
</reference>
<gene>
    <name evidence="2" type="ORF">I3842_10G087500</name>
</gene>
<evidence type="ECO:0000313" key="2">
    <source>
        <dbReference type="EMBL" id="KAG6691944.1"/>
    </source>
</evidence>
<accession>A0A922J4K7</accession>
<feature type="domain" description="RNase H type-1" evidence="1">
    <location>
        <begin position="158"/>
        <end position="217"/>
    </location>
</feature>
<dbReference type="InterPro" id="IPR044730">
    <property type="entry name" value="RNase_H-like_dom_plant"/>
</dbReference>
<dbReference type="InterPro" id="IPR002156">
    <property type="entry name" value="RNaseH_domain"/>
</dbReference>